<keyword evidence="3 6" id="KW-0812">Transmembrane</keyword>
<dbReference type="EMBL" id="BRXR01000001">
    <property type="protein sequence ID" value="GLC32230.1"/>
    <property type="molecule type" value="Genomic_DNA"/>
</dbReference>
<evidence type="ECO:0000313" key="9">
    <source>
        <dbReference type="Proteomes" id="UP001208567"/>
    </source>
</evidence>
<evidence type="ECO:0000259" key="7">
    <source>
        <dbReference type="Pfam" id="PF03772"/>
    </source>
</evidence>
<feature type="transmembrane region" description="Helical" evidence="6">
    <location>
        <begin position="429"/>
        <end position="448"/>
    </location>
</feature>
<organism evidence="8 9">
    <name type="scientific">Clostridium omnivorum</name>
    <dbReference type="NCBI Taxonomy" id="1604902"/>
    <lineage>
        <taxon>Bacteria</taxon>
        <taxon>Bacillati</taxon>
        <taxon>Bacillota</taxon>
        <taxon>Clostridia</taxon>
        <taxon>Eubacteriales</taxon>
        <taxon>Clostridiaceae</taxon>
        <taxon>Clostridium</taxon>
    </lineage>
</organism>
<dbReference type="PANTHER" id="PTHR30619:SF1">
    <property type="entry name" value="RECOMBINATION PROTEIN 2"/>
    <property type="match status" value="1"/>
</dbReference>
<feature type="transmembrane region" description="Helical" evidence="6">
    <location>
        <begin position="216"/>
        <end position="234"/>
    </location>
</feature>
<gene>
    <name evidence="8" type="ORF">bsdE14_36400</name>
</gene>
<feature type="transmembrane region" description="Helical" evidence="6">
    <location>
        <begin position="378"/>
        <end position="398"/>
    </location>
</feature>
<dbReference type="InterPro" id="IPR052159">
    <property type="entry name" value="Competence_DNA_uptake"/>
</dbReference>
<dbReference type="PROSITE" id="PS51257">
    <property type="entry name" value="PROKAR_LIPOPROTEIN"/>
    <property type="match status" value="1"/>
</dbReference>
<dbReference type="Pfam" id="PF03772">
    <property type="entry name" value="Competence"/>
    <property type="match status" value="1"/>
</dbReference>
<feature type="transmembrane region" description="Helical" evidence="6">
    <location>
        <begin position="255"/>
        <end position="274"/>
    </location>
</feature>
<evidence type="ECO:0000256" key="5">
    <source>
        <dbReference type="ARBA" id="ARBA00023136"/>
    </source>
</evidence>
<evidence type="ECO:0000256" key="2">
    <source>
        <dbReference type="ARBA" id="ARBA00022475"/>
    </source>
</evidence>
<feature type="domain" description="ComEC/Rec2-related protein" evidence="7">
    <location>
        <begin position="174"/>
        <end position="422"/>
    </location>
</feature>
<name>A0ABQ5NB03_9CLOT</name>
<reference evidence="8 9" key="1">
    <citation type="journal article" date="2024" name="Int. J. Syst. Evol. Microbiol.">
        <title>Clostridium omnivorum sp. nov., isolated from anoxic soil under the treatment of reductive soil disinfestation.</title>
        <authorList>
            <person name="Ueki A."/>
            <person name="Tonouchi A."/>
            <person name="Kaku N."/>
            <person name="Honma S."/>
            <person name="Ueki K."/>
        </authorList>
    </citation>
    <scope>NUCLEOTIDE SEQUENCE [LARGE SCALE GENOMIC DNA]</scope>
    <source>
        <strain evidence="8 9">E14</strain>
    </source>
</reference>
<dbReference type="InterPro" id="IPR004477">
    <property type="entry name" value="ComEC_N"/>
</dbReference>
<dbReference type="Proteomes" id="UP001208567">
    <property type="component" value="Unassembled WGS sequence"/>
</dbReference>
<keyword evidence="9" id="KW-1185">Reference proteome</keyword>
<feature type="transmembrane region" description="Helical" evidence="6">
    <location>
        <begin position="338"/>
        <end position="366"/>
    </location>
</feature>
<feature type="transmembrane region" description="Helical" evidence="6">
    <location>
        <begin position="404"/>
        <end position="422"/>
    </location>
</feature>
<evidence type="ECO:0000256" key="1">
    <source>
        <dbReference type="ARBA" id="ARBA00004651"/>
    </source>
</evidence>
<evidence type="ECO:0000256" key="4">
    <source>
        <dbReference type="ARBA" id="ARBA00022989"/>
    </source>
</evidence>
<keyword evidence="4 6" id="KW-1133">Transmembrane helix</keyword>
<dbReference type="RefSeq" id="WP_264851538.1">
    <property type="nucleotide sequence ID" value="NZ_BRXR01000001.1"/>
</dbReference>
<comment type="caution">
    <text evidence="8">The sequence shown here is derived from an EMBL/GenBank/DDBJ whole genome shotgun (WGS) entry which is preliminary data.</text>
</comment>
<evidence type="ECO:0000256" key="3">
    <source>
        <dbReference type="ARBA" id="ARBA00022692"/>
    </source>
</evidence>
<protein>
    <submittedName>
        <fullName evidence="8">Competence protein ComEC</fullName>
    </submittedName>
</protein>
<feature type="transmembrane region" description="Helical" evidence="6">
    <location>
        <begin position="280"/>
        <end position="300"/>
    </location>
</feature>
<evidence type="ECO:0000256" key="6">
    <source>
        <dbReference type="SAM" id="Phobius"/>
    </source>
</evidence>
<comment type="subcellular location">
    <subcellularLocation>
        <location evidence="1">Cell membrane</location>
        <topology evidence="1">Multi-pass membrane protein</topology>
    </subcellularLocation>
</comment>
<sequence>MNRPLVYFSISLFMGCLSSVLIEDNLIIDAVITASFLTLIFFTLNKRYFILCMLFFCLGAIDIAFYFNISIGNGAINVRVEDKKDSYMVASYKDRKMYLTGNVDKLVEGENYNISGKFQNQKSYDRGIVGSFSVKNYKKNKEDIISASYKLKNKLYTEFSNVLGKEDASMVMSLCFGEASYLSDKQNTEFKQLGVVHAISVSGFHMALIYKVLENIFGIYVSMIISFLYVLFTGSQAATLRSFIMIFVMKLSKKLYKNYDSLSSLCFSAIVLLVYKPYYILDLGFLLSYLACIGIILFNKRLNRLLFKLPDSIRDGVSLTFSAQVFSMPFAALEFKQIAYGFLLGNILLLPLYSIIVLIGNIALIVFKLKPLFSIASLILKVVLIANKGATFVLLKLTPAISNVSYIEAISMIIIFFCAILVRHGYKKWTYFPLFLLPILLFQNFYLFPEVQFYNLGTKECVLIYTGNESILLEKEEDRAAFKTIDASRVISYKNTTIKLLNNYYASVQLLEDSNNSINSMDLRVISPNKKIIFTRDTSKYEHLSPNEYDIIKLPKKKYYYKKGISLNNKLSSVRYKVIFDKVYKISGL</sequence>
<proteinExistence type="predicted"/>
<feature type="transmembrane region" description="Helical" evidence="6">
    <location>
        <begin position="12"/>
        <end position="42"/>
    </location>
</feature>
<evidence type="ECO:0000313" key="8">
    <source>
        <dbReference type="EMBL" id="GLC32230.1"/>
    </source>
</evidence>
<keyword evidence="2" id="KW-1003">Cell membrane</keyword>
<accession>A0ABQ5NB03</accession>
<dbReference type="PANTHER" id="PTHR30619">
    <property type="entry name" value="DNA INTERNALIZATION/COMPETENCE PROTEIN COMEC/REC2"/>
    <property type="match status" value="1"/>
</dbReference>
<keyword evidence="5 6" id="KW-0472">Membrane</keyword>
<dbReference type="NCBIfam" id="TIGR00360">
    <property type="entry name" value="ComEC_N-term"/>
    <property type="match status" value="1"/>
</dbReference>
<feature type="transmembrane region" description="Helical" evidence="6">
    <location>
        <begin position="48"/>
        <end position="69"/>
    </location>
</feature>